<organism evidence="3 4">
    <name type="scientific">Paenibacillus piri</name>
    <dbReference type="NCBI Taxonomy" id="2547395"/>
    <lineage>
        <taxon>Bacteria</taxon>
        <taxon>Bacillati</taxon>
        <taxon>Bacillota</taxon>
        <taxon>Bacilli</taxon>
        <taxon>Bacillales</taxon>
        <taxon>Paenibacillaceae</taxon>
        <taxon>Paenibacillus</taxon>
    </lineage>
</organism>
<dbReference type="OrthoDB" id="2499756at2"/>
<keyword evidence="1" id="KW-0472">Membrane</keyword>
<evidence type="ECO:0000313" key="4">
    <source>
        <dbReference type="Proteomes" id="UP000295636"/>
    </source>
</evidence>
<dbReference type="EMBL" id="SMRT01000036">
    <property type="protein sequence ID" value="TDF89738.1"/>
    <property type="molecule type" value="Genomic_DNA"/>
</dbReference>
<dbReference type="Pfam" id="PF06580">
    <property type="entry name" value="His_kinase"/>
    <property type="match status" value="1"/>
</dbReference>
<accession>A0A4V2ZRT4</accession>
<evidence type="ECO:0000313" key="3">
    <source>
        <dbReference type="EMBL" id="TDF89738.1"/>
    </source>
</evidence>
<reference evidence="3 4" key="1">
    <citation type="submission" date="2019-03" db="EMBL/GenBank/DDBJ databases">
        <title>This is whole genome sequence of Paenibacillus sp MS74 strain.</title>
        <authorList>
            <person name="Trinh H.N."/>
        </authorList>
    </citation>
    <scope>NUCLEOTIDE SEQUENCE [LARGE SCALE GENOMIC DNA]</scope>
    <source>
        <strain evidence="3 4">MS74</strain>
    </source>
</reference>
<dbReference type="InterPro" id="IPR036890">
    <property type="entry name" value="HATPase_C_sf"/>
</dbReference>
<dbReference type="InterPro" id="IPR010559">
    <property type="entry name" value="Sig_transdc_His_kin_internal"/>
</dbReference>
<keyword evidence="3" id="KW-0418">Kinase</keyword>
<keyword evidence="3" id="KW-0808">Transferase</keyword>
<comment type="caution">
    <text evidence="3">The sequence shown here is derived from an EMBL/GenBank/DDBJ whole genome shotgun (WGS) entry which is preliminary data.</text>
</comment>
<keyword evidence="1" id="KW-1133">Transmembrane helix</keyword>
<keyword evidence="1" id="KW-0812">Transmembrane</keyword>
<dbReference type="Gene3D" id="3.30.565.10">
    <property type="entry name" value="Histidine kinase-like ATPase, C-terminal domain"/>
    <property type="match status" value="1"/>
</dbReference>
<gene>
    <name evidence="3" type="ORF">E1757_34610</name>
</gene>
<dbReference type="PANTHER" id="PTHR34220">
    <property type="entry name" value="SENSOR HISTIDINE KINASE YPDA"/>
    <property type="match status" value="1"/>
</dbReference>
<evidence type="ECO:0000259" key="2">
    <source>
        <dbReference type="Pfam" id="PF06580"/>
    </source>
</evidence>
<protein>
    <submittedName>
        <fullName evidence="3">Sensor histidine kinase</fullName>
    </submittedName>
</protein>
<name>A0A4V2ZRT4_9BACL</name>
<dbReference type="InterPro" id="IPR050640">
    <property type="entry name" value="Bact_2-comp_sensor_kinase"/>
</dbReference>
<dbReference type="GO" id="GO:0000155">
    <property type="term" value="F:phosphorelay sensor kinase activity"/>
    <property type="evidence" value="ECO:0007669"/>
    <property type="project" value="InterPro"/>
</dbReference>
<keyword evidence="4" id="KW-1185">Reference proteome</keyword>
<dbReference type="SUPFAM" id="SSF55874">
    <property type="entry name" value="ATPase domain of HSP90 chaperone/DNA topoisomerase II/histidine kinase"/>
    <property type="match status" value="1"/>
</dbReference>
<dbReference type="PANTHER" id="PTHR34220:SF7">
    <property type="entry name" value="SENSOR HISTIDINE KINASE YPDA"/>
    <property type="match status" value="1"/>
</dbReference>
<feature type="domain" description="Signal transduction histidine kinase internal region" evidence="2">
    <location>
        <begin position="377"/>
        <end position="455"/>
    </location>
</feature>
<dbReference type="Gene3D" id="3.30.450.20">
    <property type="entry name" value="PAS domain"/>
    <property type="match status" value="1"/>
</dbReference>
<dbReference type="Proteomes" id="UP000295636">
    <property type="component" value="Unassembled WGS sequence"/>
</dbReference>
<dbReference type="GO" id="GO:0016020">
    <property type="term" value="C:membrane"/>
    <property type="evidence" value="ECO:0007669"/>
    <property type="project" value="InterPro"/>
</dbReference>
<dbReference type="AlphaFoldDB" id="A0A4V2ZRT4"/>
<sequence length="595" mass="68367">METRMRSVNIRPLLLFLFLSINFVYLIAIILLVYVHMFRVIVDEASQTRRLLLNELNKQVTLTMRGVEETAINISTHPVLLNALTYKTDSTLEYFRAKKEISDMINHFVFTSPNFSSIRIYTDNLITDGTPSGAIPLAPLSEYEWDNLAQTGKSSIWIKSHKDLAVFDKDTEVLSFVKVLKNAHNEFAGYLKINLKVSYLISSVLDRNGTGSKLILDSSGQIISVINDPLHVQNQYDYKESKVSIEKSYAHVMINNVSYLEVFSEPNYYGWSIIETIPYEELFRNLNSIKKVLLFVGALGVLLSFVVSYYLSRKMTSFVSGMLHSFEQVECGRFNIPQSKYVIYEVQQVYNGFHKMMNRLHMLLAHLEIEQKQKLNAELNARLAQINPHFLYNTLDAIHWMAIQKGADEAGAMTAKLSRLFRIGLSQGKLFILLGEELEHGFLYYELQREKYKNDIRLIMDVPAFHKLLFIPKLILQPFIENAIIHGFVKSLHHSGNPLVIRIHTSLDENNLFIFIDNNGNALGASGYYNIETKTQSGYGIKNIRERINLNFGHDFGVDIQELHPSEGVRVTIKLPQIHDMDQLDNIRSRDRRLS</sequence>
<proteinExistence type="predicted"/>
<feature type="transmembrane region" description="Helical" evidence="1">
    <location>
        <begin position="292"/>
        <end position="312"/>
    </location>
</feature>
<evidence type="ECO:0000256" key="1">
    <source>
        <dbReference type="SAM" id="Phobius"/>
    </source>
</evidence>
<feature type="transmembrane region" description="Helical" evidence="1">
    <location>
        <begin position="12"/>
        <end position="37"/>
    </location>
</feature>